<reference evidence="3 4" key="1">
    <citation type="submission" date="2016-10" db="EMBL/GenBank/DDBJ databases">
        <authorList>
            <person name="de Groot N.N."/>
        </authorList>
    </citation>
    <scope>NUCLEOTIDE SEQUENCE [LARGE SCALE GENOMIC DNA]</scope>
    <source>
        <strain evidence="3 4">JCM 11308</strain>
    </source>
</reference>
<evidence type="ECO:0000256" key="1">
    <source>
        <dbReference type="SAM" id="MobiDB-lite"/>
    </source>
</evidence>
<dbReference type="STRING" id="168276.SAMN05444580_11563"/>
<dbReference type="EMBL" id="FNAB01000015">
    <property type="protein sequence ID" value="SDE35724.1"/>
    <property type="molecule type" value="Genomic_DNA"/>
</dbReference>
<dbReference type="AlphaFoldDB" id="A0A1G7C8M4"/>
<keyword evidence="4" id="KW-1185">Reference proteome</keyword>
<feature type="compositionally biased region" description="Basic and acidic residues" evidence="1">
    <location>
        <begin position="32"/>
        <end position="46"/>
    </location>
</feature>
<evidence type="ECO:0000313" key="4">
    <source>
        <dbReference type="Proteomes" id="UP000199417"/>
    </source>
</evidence>
<dbReference type="Pfam" id="PF10979">
    <property type="entry name" value="DUF2786"/>
    <property type="match status" value="1"/>
</dbReference>
<feature type="region of interest" description="Disordered" evidence="1">
    <location>
        <begin position="1"/>
        <end position="51"/>
    </location>
</feature>
<protein>
    <recommendedName>
        <fullName evidence="2">DUF2786 domain-containing protein</fullName>
    </recommendedName>
</protein>
<gene>
    <name evidence="3" type="ORF">SAMN05444580_11563</name>
</gene>
<feature type="domain" description="DUF2786" evidence="2">
    <location>
        <begin position="182"/>
        <end position="220"/>
    </location>
</feature>
<sequence length="408" mass="44125">MTNHRTDIRDPWGSAYPADVEDDWGPDDWNDDDRPARDGHATRREGPPTALDAPAALVAAYERGWQPADVLHVTKRSLEPAFADPAAALILRESHCSDAWSRAPRQWLDQLRAIADAHPGADTDPTADRDPGIDPSHGWPLARFWQTLGPWTALCPPPSAWPRQRTDPAPERDTDPAVADTKVLNKIRGLLAKAESTEFTEEAETLTAKAQELMTRYAIDSALLEAATPGSSITVHSKRIHLDNPYVKQKALLLTAIGEANQVQTVFNLRLAIATTIGSPVDLAQVEMLFTSLLVQATRAMHTAGEKGSRSVSFRKAFLFGFAVRIGQRLTEAGKAATAQAVSESQVRFADLLPILADRADAVHAEVTRLFGPVKTMRNSAVDPRGLRAGRSAADAANLGDGGRAIAG</sequence>
<evidence type="ECO:0000259" key="2">
    <source>
        <dbReference type="Pfam" id="PF10979"/>
    </source>
</evidence>
<dbReference type="InterPro" id="IPR024498">
    <property type="entry name" value="DUF2786"/>
</dbReference>
<feature type="compositionally biased region" description="Basic and acidic residues" evidence="1">
    <location>
        <begin position="1"/>
        <end position="10"/>
    </location>
</feature>
<dbReference type="Proteomes" id="UP000199417">
    <property type="component" value="Unassembled WGS sequence"/>
</dbReference>
<accession>A0A1G7C8M4</accession>
<organism evidence="3 4">
    <name type="scientific">Rhodococcus tukisamuensis</name>
    <dbReference type="NCBI Taxonomy" id="168276"/>
    <lineage>
        <taxon>Bacteria</taxon>
        <taxon>Bacillati</taxon>
        <taxon>Actinomycetota</taxon>
        <taxon>Actinomycetes</taxon>
        <taxon>Mycobacteriales</taxon>
        <taxon>Nocardiaceae</taxon>
        <taxon>Rhodococcus</taxon>
    </lineage>
</organism>
<proteinExistence type="predicted"/>
<feature type="compositionally biased region" description="Acidic residues" evidence="1">
    <location>
        <begin position="19"/>
        <end position="31"/>
    </location>
</feature>
<evidence type="ECO:0000313" key="3">
    <source>
        <dbReference type="EMBL" id="SDE35724.1"/>
    </source>
</evidence>
<name>A0A1G7C8M4_9NOCA</name>
<dbReference type="RefSeq" id="WP_072847059.1">
    <property type="nucleotide sequence ID" value="NZ_FNAB01000015.1"/>
</dbReference>